<proteinExistence type="predicted"/>
<sequence length="115" mass="12231">MVILWPGVHLTVWNVFKRAGECLEHLTPVKEQFADSEDLAQSTSKPETQRVSEAGLQLKFPGAAAAVVVAVEAWRALYSSTVITQGLNDDGHKSMGVNVSGNLVHTAAASGIAMD</sequence>
<dbReference type="Proteomes" id="UP000054097">
    <property type="component" value="Unassembled WGS sequence"/>
</dbReference>
<dbReference type="AlphaFoldDB" id="A0A0C2XVH9"/>
<protein>
    <submittedName>
        <fullName evidence="1">Uncharacterized protein</fullName>
    </submittedName>
</protein>
<dbReference type="EMBL" id="KN824279">
    <property type="protein sequence ID" value="KIM32897.1"/>
    <property type="molecule type" value="Genomic_DNA"/>
</dbReference>
<evidence type="ECO:0000313" key="1">
    <source>
        <dbReference type="EMBL" id="KIM32897.1"/>
    </source>
</evidence>
<reference evidence="2" key="2">
    <citation type="submission" date="2015-01" db="EMBL/GenBank/DDBJ databases">
        <title>Evolutionary Origins and Diversification of the Mycorrhizal Mutualists.</title>
        <authorList>
            <consortium name="DOE Joint Genome Institute"/>
            <consortium name="Mycorrhizal Genomics Consortium"/>
            <person name="Kohler A."/>
            <person name="Kuo A."/>
            <person name="Nagy L.G."/>
            <person name="Floudas D."/>
            <person name="Copeland A."/>
            <person name="Barry K.W."/>
            <person name="Cichocki N."/>
            <person name="Veneault-Fourrey C."/>
            <person name="LaButti K."/>
            <person name="Lindquist E.A."/>
            <person name="Lipzen A."/>
            <person name="Lundell T."/>
            <person name="Morin E."/>
            <person name="Murat C."/>
            <person name="Riley R."/>
            <person name="Ohm R."/>
            <person name="Sun H."/>
            <person name="Tunlid A."/>
            <person name="Henrissat B."/>
            <person name="Grigoriev I.V."/>
            <person name="Hibbett D.S."/>
            <person name="Martin F."/>
        </authorList>
    </citation>
    <scope>NUCLEOTIDE SEQUENCE [LARGE SCALE GENOMIC DNA]</scope>
    <source>
        <strain evidence="2">MAFF 305830</strain>
    </source>
</reference>
<gene>
    <name evidence="1" type="ORF">M408DRAFT_188555</name>
</gene>
<organism evidence="1 2">
    <name type="scientific">Serendipita vermifera MAFF 305830</name>
    <dbReference type="NCBI Taxonomy" id="933852"/>
    <lineage>
        <taxon>Eukaryota</taxon>
        <taxon>Fungi</taxon>
        <taxon>Dikarya</taxon>
        <taxon>Basidiomycota</taxon>
        <taxon>Agaricomycotina</taxon>
        <taxon>Agaricomycetes</taxon>
        <taxon>Sebacinales</taxon>
        <taxon>Serendipitaceae</taxon>
        <taxon>Serendipita</taxon>
    </lineage>
</organism>
<accession>A0A0C2XVH9</accession>
<evidence type="ECO:0000313" key="2">
    <source>
        <dbReference type="Proteomes" id="UP000054097"/>
    </source>
</evidence>
<name>A0A0C2XVH9_SERVB</name>
<dbReference type="HOGENOM" id="CLU_2110483_0_0_1"/>
<keyword evidence="2" id="KW-1185">Reference proteome</keyword>
<reference evidence="1 2" key="1">
    <citation type="submission" date="2014-04" db="EMBL/GenBank/DDBJ databases">
        <authorList>
            <consortium name="DOE Joint Genome Institute"/>
            <person name="Kuo A."/>
            <person name="Zuccaro A."/>
            <person name="Kohler A."/>
            <person name="Nagy L.G."/>
            <person name="Floudas D."/>
            <person name="Copeland A."/>
            <person name="Barry K.W."/>
            <person name="Cichocki N."/>
            <person name="Veneault-Fourrey C."/>
            <person name="LaButti K."/>
            <person name="Lindquist E.A."/>
            <person name="Lipzen A."/>
            <person name="Lundell T."/>
            <person name="Morin E."/>
            <person name="Murat C."/>
            <person name="Sun H."/>
            <person name="Tunlid A."/>
            <person name="Henrissat B."/>
            <person name="Grigoriev I.V."/>
            <person name="Hibbett D.S."/>
            <person name="Martin F."/>
            <person name="Nordberg H.P."/>
            <person name="Cantor M.N."/>
            <person name="Hua S.X."/>
        </authorList>
    </citation>
    <scope>NUCLEOTIDE SEQUENCE [LARGE SCALE GENOMIC DNA]</scope>
    <source>
        <strain evidence="1 2">MAFF 305830</strain>
    </source>
</reference>